<evidence type="ECO:0000313" key="2">
    <source>
        <dbReference type="EMBL" id="MDJ1175184.1"/>
    </source>
</evidence>
<protein>
    <submittedName>
        <fullName evidence="2">Uncharacterized protein</fullName>
    </submittedName>
</protein>
<gene>
    <name evidence="2" type="ORF">PMG25_13880</name>
</gene>
<evidence type="ECO:0000313" key="3">
    <source>
        <dbReference type="Proteomes" id="UP001235849"/>
    </source>
</evidence>
<evidence type="ECO:0000256" key="1">
    <source>
        <dbReference type="SAM" id="MobiDB-lite"/>
    </source>
</evidence>
<accession>A0ABT7B7M9</accession>
<name>A0ABT7B7M9_9CYAN</name>
<dbReference type="RefSeq" id="WP_283767493.1">
    <property type="nucleotide sequence ID" value="NZ_JAQOSO010000079.1"/>
</dbReference>
<keyword evidence="3" id="KW-1185">Reference proteome</keyword>
<dbReference type="Proteomes" id="UP001235849">
    <property type="component" value="Unassembled WGS sequence"/>
</dbReference>
<organism evidence="2 3">
    <name type="scientific">Roseofilum capinflatum BLCC-M114</name>
    <dbReference type="NCBI Taxonomy" id="3022440"/>
    <lineage>
        <taxon>Bacteria</taxon>
        <taxon>Bacillati</taxon>
        <taxon>Cyanobacteriota</taxon>
        <taxon>Cyanophyceae</taxon>
        <taxon>Desertifilales</taxon>
        <taxon>Desertifilaceae</taxon>
        <taxon>Roseofilum</taxon>
        <taxon>Roseofilum capinflatum</taxon>
    </lineage>
</organism>
<sequence length="67" mass="7804">MKAKLARFGSRGHEKRSLRETRKAKRECFPAVAMTTQIYESTMYLIAALRALKGQVERILKDFEEEN</sequence>
<feature type="compositionally biased region" description="Basic and acidic residues" evidence="1">
    <location>
        <begin position="11"/>
        <end position="21"/>
    </location>
</feature>
<dbReference type="EMBL" id="JAQOSO010000079">
    <property type="protein sequence ID" value="MDJ1175184.1"/>
    <property type="molecule type" value="Genomic_DNA"/>
</dbReference>
<reference evidence="2 3" key="1">
    <citation type="submission" date="2023-01" db="EMBL/GenBank/DDBJ databases">
        <title>Novel diversity within Roseofilum (Cyanobacteria; Desertifilaceae) from marine benthic mats with descriptions of four novel species.</title>
        <authorList>
            <person name="Wang Y."/>
            <person name="Berthold D.E."/>
            <person name="Hu J."/>
            <person name="Lefler F.W."/>
            <person name="Laughinghouse H.D. IV."/>
        </authorList>
    </citation>
    <scope>NUCLEOTIDE SEQUENCE [LARGE SCALE GENOMIC DNA]</scope>
    <source>
        <strain evidence="2 3">BLCC-M114</strain>
    </source>
</reference>
<proteinExistence type="predicted"/>
<comment type="caution">
    <text evidence="2">The sequence shown here is derived from an EMBL/GenBank/DDBJ whole genome shotgun (WGS) entry which is preliminary data.</text>
</comment>
<feature type="region of interest" description="Disordered" evidence="1">
    <location>
        <begin position="1"/>
        <end position="22"/>
    </location>
</feature>